<dbReference type="InterPro" id="IPR002125">
    <property type="entry name" value="CMP_dCMP_dom"/>
</dbReference>
<dbReference type="AlphaFoldDB" id="A0A444IT05"/>
<feature type="domain" description="CMP/dCMP-type deaminase" evidence="1">
    <location>
        <begin position="1"/>
        <end position="47"/>
    </location>
</feature>
<organism evidence="2 3">
    <name type="scientific">Candidatus Electrothrix communis</name>
    <dbReference type="NCBI Taxonomy" id="1859133"/>
    <lineage>
        <taxon>Bacteria</taxon>
        <taxon>Pseudomonadati</taxon>
        <taxon>Thermodesulfobacteriota</taxon>
        <taxon>Desulfobulbia</taxon>
        <taxon>Desulfobulbales</taxon>
        <taxon>Desulfobulbaceae</taxon>
        <taxon>Candidatus Electrothrix</taxon>
    </lineage>
</organism>
<dbReference type="SUPFAM" id="SSF53927">
    <property type="entry name" value="Cytidine deaminase-like"/>
    <property type="match status" value="1"/>
</dbReference>
<dbReference type="GO" id="GO:0008703">
    <property type="term" value="F:5-amino-6-(5-phosphoribosylamino)uracil reductase activity"/>
    <property type="evidence" value="ECO:0007669"/>
    <property type="project" value="UniProtKB-EC"/>
</dbReference>
<keyword evidence="3" id="KW-1185">Reference proteome</keyword>
<dbReference type="GO" id="GO:0008835">
    <property type="term" value="F:diaminohydroxyphosphoribosylaminopyrimidine deaminase activity"/>
    <property type="evidence" value="ECO:0007669"/>
    <property type="project" value="UniProtKB-EC"/>
</dbReference>
<dbReference type="Pfam" id="PF00383">
    <property type="entry name" value="dCMP_cyt_deam_1"/>
    <property type="match status" value="1"/>
</dbReference>
<dbReference type="EC" id="3.5.4.26" evidence="2"/>
<evidence type="ECO:0000313" key="3">
    <source>
        <dbReference type="Proteomes" id="UP000288086"/>
    </source>
</evidence>
<dbReference type="PROSITE" id="PS51747">
    <property type="entry name" value="CYT_DCMP_DEAMINASES_2"/>
    <property type="match status" value="1"/>
</dbReference>
<dbReference type="Proteomes" id="UP000288086">
    <property type="component" value="Unassembled WGS sequence"/>
</dbReference>
<accession>A0A444IT05</accession>
<dbReference type="EMBL" id="MTKP01000405">
    <property type="protein sequence ID" value="RWX43966.1"/>
    <property type="molecule type" value="Genomic_DNA"/>
</dbReference>
<sequence length="47" mass="5061">MRLAIKEAEKGLGRTSPNPCVGAVIVKDDQIIGQGYHRQAGTQHTNT</sequence>
<proteinExistence type="predicted"/>
<keyword evidence="2" id="KW-0378">Hydrolase</keyword>
<evidence type="ECO:0000259" key="1">
    <source>
        <dbReference type="PROSITE" id="PS51747"/>
    </source>
</evidence>
<dbReference type="InterPro" id="IPR016193">
    <property type="entry name" value="Cytidine_deaminase-like"/>
</dbReference>
<comment type="caution">
    <text evidence="2">The sequence shown here is derived from an EMBL/GenBank/DDBJ whole genome shotgun (WGS) entry which is preliminary data.</text>
</comment>
<gene>
    <name evidence="2" type="ORF">VT98_14053</name>
</gene>
<evidence type="ECO:0000313" key="2">
    <source>
        <dbReference type="EMBL" id="RWX43966.1"/>
    </source>
</evidence>
<dbReference type="Gene3D" id="3.40.140.10">
    <property type="entry name" value="Cytidine Deaminase, domain 2"/>
    <property type="match status" value="1"/>
</dbReference>
<dbReference type="EC" id="1.1.1.193" evidence="2"/>
<name>A0A444IT05_9BACT</name>
<keyword evidence="2" id="KW-0560">Oxidoreductase</keyword>
<feature type="non-terminal residue" evidence="2">
    <location>
        <position position="47"/>
    </location>
</feature>
<reference evidence="2 3" key="1">
    <citation type="submission" date="2017-01" db="EMBL/GenBank/DDBJ databases">
        <title>The cable genome- insights into the physiology and evolution of filamentous bacteria capable of sulfide oxidation via long distance electron transfer.</title>
        <authorList>
            <person name="Schreiber L."/>
            <person name="Bjerg J.T."/>
            <person name="Boggild A."/>
            <person name="Van De Vossenberg J."/>
            <person name="Meysman F."/>
            <person name="Nielsen L.P."/>
            <person name="Schramm A."/>
            <person name="Kjeldsen K.U."/>
        </authorList>
    </citation>
    <scope>NUCLEOTIDE SEQUENCE [LARGE SCALE GENOMIC DNA]</scope>
    <source>
        <strain evidence="2">A1</strain>
    </source>
</reference>
<protein>
    <submittedName>
        <fullName evidence="2">Cytidine and deoxycytidylate deaminase zinc-binding region</fullName>
        <ecNumber evidence="2">1.1.1.193</ecNumber>
        <ecNumber evidence="2">3.5.4.26</ecNumber>
    </submittedName>
</protein>